<dbReference type="EMBL" id="QVNQ01000005">
    <property type="protein sequence ID" value="RFS84103.1"/>
    <property type="molecule type" value="Genomic_DNA"/>
</dbReference>
<dbReference type="GO" id="GO:0009002">
    <property type="term" value="F:serine-type D-Ala-D-Ala carboxypeptidase activity"/>
    <property type="evidence" value="ECO:0007669"/>
    <property type="project" value="UniProtKB-EC"/>
</dbReference>
<dbReference type="AlphaFoldDB" id="A0A372GGA4"/>
<dbReference type="InterPro" id="IPR012338">
    <property type="entry name" value="Beta-lactam/transpept-like"/>
</dbReference>
<evidence type="ECO:0000313" key="4">
    <source>
        <dbReference type="Proteomes" id="UP000262882"/>
    </source>
</evidence>
<protein>
    <submittedName>
        <fullName evidence="3">D-alanyl-D-alanine carboxypeptidase/D-alanyl-D-alanine-endopeptidase</fullName>
        <ecNumber evidence="3">3.4.16.4</ecNumber>
    </submittedName>
</protein>
<comment type="caution">
    <text evidence="3">The sequence shown here is derived from an EMBL/GenBank/DDBJ whole genome shotgun (WGS) entry which is preliminary data.</text>
</comment>
<dbReference type="Gene3D" id="3.50.80.20">
    <property type="entry name" value="D-Ala-D-Ala carboxypeptidase C, peptidase S13"/>
    <property type="match status" value="1"/>
</dbReference>
<accession>A0A372GGA4</accession>
<dbReference type="SUPFAM" id="SSF56601">
    <property type="entry name" value="beta-lactamase/transpeptidase-like"/>
    <property type="match status" value="1"/>
</dbReference>
<dbReference type="Proteomes" id="UP000262882">
    <property type="component" value="Unassembled WGS sequence"/>
</dbReference>
<evidence type="ECO:0000256" key="1">
    <source>
        <dbReference type="ARBA" id="ARBA00006096"/>
    </source>
</evidence>
<proteinExistence type="inferred from homology"/>
<sequence length="510" mass="52297">MCLPSFCKVCASNARSGRGPRLGSRVMVIRRVVAALLLGAGLVAGGAVPARAALARTPPDGGGLAGDLDAVLRDARLGGATVGVVVRDAASGGVLYDRGGDTPVVPASNNKLYTSASAFGVLGAGYRFRTTVSVKGGNLYLTGTGDTTMRAADYDRLAGAVAARGITTIEGDLVADDTWFGGERVRRDWDPEDLQYAYAGRISALTVSPNADFDAGSVGVSVTAAGAGEPVGVALTPATGVVKVDNRATTGPAGSRSTITVQRANGSDTIVISGSHPAGAPAKEFLRTVEDPALYAADVFRRALRAHGVRVAGTIERGRTPADATTVAARTSMPLSRLAAPFMKLSNNVIAETLVKAVGRKVHGRGTWRAGLPAVTAYLRRLGVDPARVTMTDGSGLARSNRTTAAQLGVLLGNARRQAWFPAWYAALPVAGRPDRLVGGTLAKRMVGTAAAGNVHAKTGTLTGVTALSGYVTRPDGRTLVFSSVFNGYAGRAPKDVEDAIAVRLATPAP</sequence>
<keyword evidence="3" id="KW-0645">Protease</keyword>
<comment type="similarity">
    <text evidence="1">Belongs to the peptidase S13 family.</text>
</comment>
<dbReference type="InterPro" id="IPR000667">
    <property type="entry name" value="Peptidase_S13"/>
</dbReference>
<dbReference type="EC" id="3.4.16.4" evidence="3"/>
<dbReference type="GO" id="GO:0006508">
    <property type="term" value="P:proteolysis"/>
    <property type="evidence" value="ECO:0007669"/>
    <property type="project" value="InterPro"/>
</dbReference>
<organism evidence="3 4">
    <name type="scientific">Actinomadura spongiicola</name>
    <dbReference type="NCBI Taxonomy" id="2303421"/>
    <lineage>
        <taxon>Bacteria</taxon>
        <taxon>Bacillati</taxon>
        <taxon>Actinomycetota</taxon>
        <taxon>Actinomycetes</taxon>
        <taxon>Streptosporangiales</taxon>
        <taxon>Thermomonosporaceae</taxon>
        <taxon>Actinomadura</taxon>
    </lineage>
</organism>
<dbReference type="Gene3D" id="3.40.710.10">
    <property type="entry name" value="DD-peptidase/beta-lactamase superfamily"/>
    <property type="match status" value="1"/>
</dbReference>
<keyword evidence="2 3" id="KW-0378">Hydrolase</keyword>
<keyword evidence="4" id="KW-1185">Reference proteome</keyword>
<gene>
    <name evidence="3" type="primary">dacB</name>
    <name evidence="3" type="ORF">D0T12_18235</name>
</gene>
<dbReference type="GO" id="GO:0000270">
    <property type="term" value="P:peptidoglycan metabolic process"/>
    <property type="evidence" value="ECO:0007669"/>
    <property type="project" value="TreeGrafter"/>
</dbReference>
<dbReference type="PANTHER" id="PTHR30023:SF0">
    <property type="entry name" value="PENICILLIN-SENSITIVE CARBOXYPEPTIDASE A"/>
    <property type="match status" value="1"/>
</dbReference>
<reference evidence="3 4" key="1">
    <citation type="submission" date="2018-08" db="EMBL/GenBank/DDBJ databases">
        <title>Actinomadura spongicola sp. nov., isolated from marine sponge Leucetta chagosensis.</title>
        <authorList>
            <person name="Li L."/>
            <person name="Lin H.W."/>
        </authorList>
    </citation>
    <scope>NUCLEOTIDE SEQUENCE [LARGE SCALE GENOMIC DNA]</scope>
    <source>
        <strain evidence="3 4">LHW52907</strain>
    </source>
</reference>
<name>A0A372GGA4_9ACTN</name>
<dbReference type="PANTHER" id="PTHR30023">
    <property type="entry name" value="D-ALANYL-D-ALANINE CARBOXYPEPTIDASE"/>
    <property type="match status" value="1"/>
</dbReference>
<dbReference type="NCBIfam" id="TIGR00666">
    <property type="entry name" value="PBP4"/>
    <property type="match status" value="1"/>
</dbReference>
<dbReference type="Pfam" id="PF02113">
    <property type="entry name" value="Peptidase_S13"/>
    <property type="match status" value="1"/>
</dbReference>
<evidence type="ECO:0000313" key="3">
    <source>
        <dbReference type="EMBL" id="RFS84103.1"/>
    </source>
</evidence>
<keyword evidence="3" id="KW-0121">Carboxypeptidase</keyword>
<evidence type="ECO:0000256" key="2">
    <source>
        <dbReference type="ARBA" id="ARBA00022801"/>
    </source>
</evidence>
<dbReference type="PRINTS" id="PR00922">
    <property type="entry name" value="DADACBPTASE3"/>
</dbReference>